<protein>
    <recommendedName>
        <fullName evidence="3">Peptidase M15A C-terminal domain-containing protein</fullName>
    </recommendedName>
</protein>
<dbReference type="SUPFAM" id="SSF55166">
    <property type="entry name" value="Hedgehog/DD-peptidase"/>
    <property type="match status" value="1"/>
</dbReference>
<dbReference type="AlphaFoldDB" id="A0A2W4Y4A1"/>
<gene>
    <name evidence="1" type="ORF">DCF17_10095</name>
</gene>
<reference evidence="2" key="1">
    <citation type="submission" date="2018-04" db="EMBL/GenBank/DDBJ databases">
        <authorList>
            <person name="Cornet L."/>
        </authorList>
    </citation>
    <scope>NUCLEOTIDE SEQUENCE [LARGE SCALE GENOMIC DNA]</scope>
</reference>
<evidence type="ECO:0000313" key="2">
    <source>
        <dbReference type="Proteomes" id="UP000249081"/>
    </source>
</evidence>
<proteinExistence type="predicted"/>
<dbReference type="InterPro" id="IPR009045">
    <property type="entry name" value="Zn_M74/Hedgehog-like"/>
</dbReference>
<evidence type="ECO:0008006" key="3">
    <source>
        <dbReference type="Google" id="ProtNLM"/>
    </source>
</evidence>
<organism evidence="1 2">
    <name type="scientific">Shackletoniella antarctica</name>
    <dbReference type="NCBI Taxonomy" id="268115"/>
    <lineage>
        <taxon>Bacteria</taxon>
        <taxon>Bacillati</taxon>
        <taxon>Cyanobacteriota</taxon>
        <taxon>Cyanophyceae</taxon>
        <taxon>Oculatellales</taxon>
        <taxon>Oculatellaceae</taxon>
        <taxon>Shackletoniella</taxon>
    </lineage>
</organism>
<reference evidence="1 2" key="2">
    <citation type="submission" date="2018-06" db="EMBL/GenBank/DDBJ databases">
        <title>Metagenomic assembly of (sub)arctic Cyanobacteria and their associated microbiome from non-axenic cultures.</title>
        <authorList>
            <person name="Baurain D."/>
        </authorList>
    </citation>
    <scope>NUCLEOTIDE SEQUENCE [LARGE SCALE GENOMIC DNA]</scope>
    <source>
        <strain evidence="1">ULC041bin1</strain>
    </source>
</reference>
<name>A0A2W4Y4A1_9CYAN</name>
<evidence type="ECO:0000313" key="1">
    <source>
        <dbReference type="EMBL" id="PZO41825.1"/>
    </source>
</evidence>
<comment type="caution">
    <text evidence="1">The sequence shown here is derived from an EMBL/GenBank/DDBJ whole genome shotgun (WGS) entry which is preliminary data.</text>
</comment>
<accession>A0A2W4Y4A1</accession>
<dbReference type="EMBL" id="QBMN01000058">
    <property type="protein sequence ID" value="PZO41825.1"/>
    <property type="molecule type" value="Genomic_DNA"/>
</dbReference>
<dbReference type="Proteomes" id="UP000249081">
    <property type="component" value="Unassembled WGS sequence"/>
</dbReference>
<sequence length="199" mass="22853">MGNRRLGKYLTLTEFCTCTQTYARYADQIDPFPKNLEETLPAIEALCQYIVDPVIEAFGRDSPSAEADASRTERLRQRFLLTYGFCSTDLKRWLAKKDPATGKKHGIATPSLDQHMAHEVNRNGRYYCDRLGAACDFRILDLPSNELVDWVMGQGLPFDSLYFYGTDRPIHISYGPQHKRDIWAFTAKGTPTRMRDWDT</sequence>